<accession>A0A2G2ZNN6</accession>
<sequence>MLPNCGKCGKNCRYSEMCCEGWCVNTYFNQRHCGKCNNSCKKGSSCSYGMCNYA</sequence>
<proteinExistence type="inferred from homology"/>
<comment type="similarity">
    <text evidence="1">Belongs to the STIG1 family.</text>
</comment>
<evidence type="ECO:0000313" key="3">
    <source>
        <dbReference type="EMBL" id="PHT83602.1"/>
    </source>
</evidence>
<evidence type="ECO:0000313" key="4">
    <source>
        <dbReference type="Proteomes" id="UP000222542"/>
    </source>
</evidence>
<dbReference type="STRING" id="4072.A0A2G2ZNN6"/>
<organism evidence="3 4">
    <name type="scientific">Capsicum annuum</name>
    <name type="common">Capsicum pepper</name>
    <dbReference type="NCBI Taxonomy" id="4072"/>
    <lineage>
        <taxon>Eukaryota</taxon>
        <taxon>Viridiplantae</taxon>
        <taxon>Streptophyta</taxon>
        <taxon>Embryophyta</taxon>
        <taxon>Tracheophyta</taxon>
        <taxon>Spermatophyta</taxon>
        <taxon>Magnoliopsida</taxon>
        <taxon>eudicotyledons</taxon>
        <taxon>Gunneridae</taxon>
        <taxon>Pentapetalae</taxon>
        <taxon>asterids</taxon>
        <taxon>lamiids</taxon>
        <taxon>Solanales</taxon>
        <taxon>Solanaceae</taxon>
        <taxon>Solanoideae</taxon>
        <taxon>Capsiceae</taxon>
        <taxon>Capsicum</taxon>
    </lineage>
</organism>
<dbReference type="InterPro" id="IPR006969">
    <property type="entry name" value="Stig-like"/>
</dbReference>
<gene>
    <name evidence="3" type="ORF">T459_12045</name>
</gene>
<evidence type="ECO:0000256" key="2">
    <source>
        <dbReference type="ARBA" id="ARBA00022729"/>
    </source>
</evidence>
<dbReference type="Proteomes" id="UP000222542">
    <property type="component" value="Unassembled WGS sequence"/>
</dbReference>
<keyword evidence="2" id="KW-0732">Signal</keyword>
<dbReference type="PANTHER" id="PTHR33227">
    <property type="entry name" value="STIGMA-SPECIFIC STIG1-LIKE PROTEIN 3"/>
    <property type="match status" value="1"/>
</dbReference>
<keyword evidence="4" id="KW-1185">Reference proteome</keyword>
<dbReference type="AlphaFoldDB" id="A0A2G2ZNN6"/>
<dbReference type="Pfam" id="PF04885">
    <property type="entry name" value="Stig1"/>
    <property type="match status" value="1"/>
</dbReference>
<dbReference type="OMA" id="NCRYSEM"/>
<protein>
    <submittedName>
        <fullName evidence="3">Stigma-specific STIG1-like protein 1</fullName>
    </submittedName>
</protein>
<reference evidence="3 4" key="2">
    <citation type="journal article" date="2017" name="Genome Biol.">
        <title>New reference genome sequences of hot pepper reveal the massive evolution of plant disease-resistance genes by retroduplication.</title>
        <authorList>
            <person name="Kim S."/>
            <person name="Park J."/>
            <person name="Yeom S.I."/>
            <person name="Kim Y.M."/>
            <person name="Seo E."/>
            <person name="Kim K.T."/>
            <person name="Kim M.S."/>
            <person name="Lee J.M."/>
            <person name="Cheong K."/>
            <person name="Shin H.S."/>
            <person name="Kim S.B."/>
            <person name="Han K."/>
            <person name="Lee J."/>
            <person name="Park M."/>
            <person name="Lee H.A."/>
            <person name="Lee H.Y."/>
            <person name="Lee Y."/>
            <person name="Oh S."/>
            <person name="Lee J.H."/>
            <person name="Choi E."/>
            <person name="Choi E."/>
            <person name="Lee S.E."/>
            <person name="Jeon J."/>
            <person name="Kim H."/>
            <person name="Choi G."/>
            <person name="Song H."/>
            <person name="Lee J."/>
            <person name="Lee S.C."/>
            <person name="Kwon J.K."/>
            <person name="Lee H.Y."/>
            <person name="Koo N."/>
            <person name="Hong Y."/>
            <person name="Kim R.W."/>
            <person name="Kang W.H."/>
            <person name="Huh J.H."/>
            <person name="Kang B.C."/>
            <person name="Yang T.J."/>
            <person name="Lee Y.H."/>
            <person name="Bennetzen J.L."/>
            <person name="Choi D."/>
        </authorList>
    </citation>
    <scope>NUCLEOTIDE SEQUENCE [LARGE SCALE GENOMIC DNA]</scope>
    <source>
        <strain evidence="4">cv. CM334</strain>
    </source>
</reference>
<dbReference type="PANTHER" id="PTHR33227:SF42">
    <property type="entry name" value="STIGMA-SPECIFIC STIG1-LIKE PROTEIN 1"/>
    <property type="match status" value="1"/>
</dbReference>
<evidence type="ECO:0000256" key="1">
    <source>
        <dbReference type="ARBA" id="ARBA00006010"/>
    </source>
</evidence>
<dbReference type="EMBL" id="AYRZ02000004">
    <property type="protein sequence ID" value="PHT83602.1"/>
    <property type="molecule type" value="Genomic_DNA"/>
</dbReference>
<name>A0A2G2ZNN6_CAPAN</name>
<comment type="caution">
    <text evidence="3">The sequence shown here is derived from an EMBL/GenBank/DDBJ whole genome shotgun (WGS) entry which is preliminary data.</text>
</comment>
<reference evidence="3 4" key="1">
    <citation type="journal article" date="2014" name="Nat. Genet.">
        <title>Genome sequence of the hot pepper provides insights into the evolution of pungency in Capsicum species.</title>
        <authorList>
            <person name="Kim S."/>
            <person name="Park M."/>
            <person name="Yeom S.I."/>
            <person name="Kim Y.M."/>
            <person name="Lee J.M."/>
            <person name="Lee H.A."/>
            <person name="Seo E."/>
            <person name="Choi J."/>
            <person name="Cheong K."/>
            <person name="Kim K.T."/>
            <person name="Jung K."/>
            <person name="Lee G.W."/>
            <person name="Oh S.K."/>
            <person name="Bae C."/>
            <person name="Kim S.B."/>
            <person name="Lee H.Y."/>
            <person name="Kim S.Y."/>
            <person name="Kim M.S."/>
            <person name="Kang B.C."/>
            <person name="Jo Y.D."/>
            <person name="Yang H.B."/>
            <person name="Jeong H.J."/>
            <person name="Kang W.H."/>
            <person name="Kwon J.K."/>
            <person name="Shin C."/>
            <person name="Lim J.Y."/>
            <person name="Park J.H."/>
            <person name="Huh J.H."/>
            <person name="Kim J.S."/>
            <person name="Kim B.D."/>
            <person name="Cohen O."/>
            <person name="Paran I."/>
            <person name="Suh M.C."/>
            <person name="Lee S.B."/>
            <person name="Kim Y.K."/>
            <person name="Shin Y."/>
            <person name="Noh S.J."/>
            <person name="Park J."/>
            <person name="Seo Y.S."/>
            <person name="Kwon S.Y."/>
            <person name="Kim H.A."/>
            <person name="Park J.M."/>
            <person name="Kim H.J."/>
            <person name="Choi S.B."/>
            <person name="Bosland P.W."/>
            <person name="Reeves G."/>
            <person name="Jo S.H."/>
            <person name="Lee B.W."/>
            <person name="Cho H.T."/>
            <person name="Choi H.S."/>
            <person name="Lee M.S."/>
            <person name="Yu Y."/>
            <person name="Do Choi Y."/>
            <person name="Park B.S."/>
            <person name="van Deynze A."/>
            <person name="Ashrafi H."/>
            <person name="Hill T."/>
            <person name="Kim W.T."/>
            <person name="Pai H.S."/>
            <person name="Ahn H.K."/>
            <person name="Yeam I."/>
            <person name="Giovannoni J.J."/>
            <person name="Rose J.K."/>
            <person name="Sorensen I."/>
            <person name="Lee S.J."/>
            <person name="Kim R.W."/>
            <person name="Choi I.Y."/>
            <person name="Choi B.S."/>
            <person name="Lim J.S."/>
            <person name="Lee Y.H."/>
            <person name="Choi D."/>
        </authorList>
    </citation>
    <scope>NUCLEOTIDE SEQUENCE [LARGE SCALE GENOMIC DNA]</scope>
    <source>
        <strain evidence="4">cv. CM334</strain>
    </source>
</reference>
<dbReference type="Gramene" id="PHT83602">
    <property type="protein sequence ID" value="PHT83602"/>
    <property type="gene ID" value="T459_12045"/>
</dbReference>